<accession>A0AAN8FG83</accession>
<keyword evidence="7" id="KW-0106">Calcium</keyword>
<gene>
    <name evidence="13" type="ORF">GCK32_019096</name>
</gene>
<evidence type="ECO:0000256" key="5">
    <source>
        <dbReference type="ARBA" id="ARBA00022737"/>
    </source>
</evidence>
<keyword evidence="8" id="KW-1133">Transmembrane helix</keyword>
<dbReference type="GO" id="GO:0043490">
    <property type="term" value="P:malate-aspartate shuttle"/>
    <property type="evidence" value="ECO:0007669"/>
    <property type="project" value="TreeGrafter"/>
</dbReference>
<evidence type="ECO:0000256" key="4">
    <source>
        <dbReference type="ARBA" id="ARBA00022692"/>
    </source>
</evidence>
<dbReference type="Pfam" id="PF00153">
    <property type="entry name" value="Mito_carr"/>
    <property type="match status" value="3"/>
</dbReference>
<evidence type="ECO:0000256" key="9">
    <source>
        <dbReference type="ARBA" id="ARBA00023128"/>
    </source>
</evidence>
<keyword evidence="6" id="KW-0999">Mitochondrion inner membrane</keyword>
<evidence type="ECO:0000313" key="14">
    <source>
        <dbReference type="Proteomes" id="UP001331761"/>
    </source>
</evidence>
<keyword evidence="10 11" id="KW-0472">Membrane</keyword>
<dbReference type="GO" id="GO:0015183">
    <property type="term" value="F:L-aspartate transmembrane transporter activity"/>
    <property type="evidence" value="ECO:0007669"/>
    <property type="project" value="TreeGrafter"/>
</dbReference>
<proteinExistence type="inferred from homology"/>
<dbReference type="GO" id="GO:0005743">
    <property type="term" value="C:mitochondrial inner membrane"/>
    <property type="evidence" value="ECO:0007669"/>
    <property type="project" value="UniProtKB-SubCell"/>
</dbReference>
<dbReference type="InterPro" id="IPR002067">
    <property type="entry name" value="MCP"/>
</dbReference>
<dbReference type="InterPro" id="IPR051028">
    <property type="entry name" value="Mito_Solute_Carrier"/>
</dbReference>
<organism evidence="13 14">
    <name type="scientific">Trichostrongylus colubriformis</name>
    <name type="common">Black scour worm</name>
    <dbReference type="NCBI Taxonomy" id="6319"/>
    <lineage>
        <taxon>Eukaryota</taxon>
        <taxon>Metazoa</taxon>
        <taxon>Ecdysozoa</taxon>
        <taxon>Nematoda</taxon>
        <taxon>Chromadorea</taxon>
        <taxon>Rhabditida</taxon>
        <taxon>Rhabditina</taxon>
        <taxon>Rhabditomorpha</taxon>
        <taxon>Strongyloidea</taxon>
        <taxon>Trichostrongylidae</taxon>
        <taxon>Trichostrongylus</taxon>
    </lineage>
</organism>
<dbReference type="Gene3D" id="1.50.40.10">
    <property type="entry name" value="Mitochondrial carrier domain"/>
    <property type="match status" value="1"/>
</dbReference>
<evidence type="ECO:0000313" key="13">
    <source>
        <dbReference type="EMBL" id="KAK5970753.1"/>
    </source>
</evidence>
<comment type="caution">
    <text evidence="13">The sequence shown here is derived from an EMBL/GenBank/DDBJ whole genome shotgun (WGS) entry which is preliminary data.</text>
</comment>
<dbReference type="InterPro" id="IPR018108">
    <property type="entry name" value="MCP_transmembrane"/>
</dbReference>
<dbReference type="PANTHER" id="PTHR45678">
    <property type="entry name" value="MITOCHONDRIAL 2-OXODICARBOXYLATE CARRIER 1-RELATED"/>
    <property type="match status" value="1"/>
</dbReference>
<reference evidence="13 14" key="1">
    <citation type="submission" date="2019-10" db="EMBL/GenBank/DDBJ databases">
        <title>Assembly and Annotation for the nematode Trichostrongylus colubriformis.</title>
        <authorList>
            <person name="Martin J."/>
        </authorList>
    </citation>
    <scope>NUCLEOTIDE SEQUENCE [LARGE SCALE GENOMIC DNA]</scope>
    <source>
        <strain evidence="13">G859</strain>
        <tissue evidence="13">Whole worm</tissue>
    </source>
</reference>
<dbReference type="Proteomes" id="UP001331761">
    <property type="component" value="Unassembled WGS sequence"/>
</dbReference>
<evidence type="ECO:0000256" key="8">
    <source>
        <dbReference type="ARBA" id="ARBA00022989"/>
    </source>
</evidence>
<evidence type="ECO:0000256" key="7">
    <source>
        <dbReference type="ARBA" id="ARBA00022837"/>
    </source>
</evidence>
<name>A0AAN8FG83_TRICO</name>
<dbReference type="InterPro" id="IPR023395">
    <property type="entry name" value="MCP_dom_sf"/>
</dbReference>
<keyword evidence="9" id="KW-0496">Mitochondrion</keyword>
<dbReference type="PANTHER" id="PTHR45678:SF9">
    <property type="entry name" value="CALCIUM-BINDING MITOCHONDRIAL CARRIER PROTEIN ARALAR1"/>
    <property type="match status" value="1"/>
</dbReference>
<protein>
    <submittedName>
        <fullName evidence="13">Calcium-binding carrier protein Aralar1 domain protein</fullName>
    </submittedName>
</protein>
<evidence type="ECO:0000256" key="3">
    <source>
        <dbReference type="ARBA" id="ARBA00022448"/>
    </source>
</evidence>
<keyword evidence="5" id="KW-0677">Repeat</keyword>
<evidence type="ECO:0000256" key="10">
    <source>
        <dbReference type="ARBA" id="ARBA00023136"/>
    </source>
</evidence>
<keyword evidence="4 11" id="KW-0812">Transmembrane</keyword>
<comment type="similarity">
    <text evidence="2 12">Belongs to the mitochondrial carrier (TC 2.A.29) family.</text>
</comment>
<keyword evidence="3 12" id="KW-0813">Transport</keyword>
<evidence type="ECO:0000256" key="6">
    <source>
        <dbReference type="ARBA" id="ARBA00022792"/>
    </source>
</evidence>
<dbReference type="GO" id="GO:0005313">
    <property type="term" value="F:L-glutamate transmembrane transporter activity"/>
    <property type="evidence" value="ECO:0007669"/>
    <property type="project" value="TreeGrafter"/>
</dbReference>
<dbReference type="PRINTS" id="PR00926">
    <property type="entry name" value="MITOCARRIER"/>
</dbReference>
<evidence type="ECO:0000256" key="2">
    <source>
        <dbReference type="ARBA" id="ARBA00006375"/>
    </source>
</evidence>
<evidence type="ECO:0000256" key="1">
    <source>
        <dbReference type="ARBA" id="ARBA00004448"/>
    </source>
</evidence>
<dbReference type="EMBL" id="WIXE01018638">
    <property type="protein sequence ID" value="KAK5970753.1"/>
    <property type="molecule type" value="Genomic_DNA"/>
</dbReference>
<dbReference type="AlphaFoldDB" id="A0AAN8FG83"/>
<dbReference type="SUPFAM" id="SSF103506">
    <property type="entry name" value="Mitochondrial carrier"/>
    <property type="match status" value="1"/>
</dbReference>
<evidence type="ECO:0000256" key="11">
    <source>
        <dbReference type="PROSITE-ProRule" id="PRU00282"/>
    </source>
</evidence>
<feature type="repeat" description="Solcar" evidence="11">
    <location>
        <begin position="38"/>
        <end position="122"/>
    </location>
</feature>
<sequence>MGLYRGLLPQIVGVAPEKAIKLTVNDFVRDKFNNNGRIPIWAEILAGGCAGGSQVIFTNPLEIVKIRLQVAGEIRTAHRVGVLTVMRDLGFFGLYKGARACFLRDIPFSAIYFPVYAHAKLASADEDGINHPGSLFASAFIAGVPAAGLVTPADVIKTRLQVAARAGQTTYSGVIGK</sequence>
<dbReference type="PROSITE" id="PS50920">
    <property type="entry name" value="SOLCAR"/>
    <property type="match status" value="1"/>
</dbReference>
<comment type="subcellular location">
    <subcellularLocation>
        <location evidence="1">Mitochondrion inner membrane</location>
        <topology evidence="1">Multi-pass membrane protein</topology>
    </subcellularLocation>
</comment>
<keyword evidence="14" id="KW-1185">Reference proteome</keyword>
<evidence type="ECO:0000256" key="12">
    <source>
        <dbReference type="RuleBase" id="RU000488"/>
    </source>
</evidence>